<keyword evidence="6" id="KW-0460">Magnesium</keyword>
<dbReference type="GO" id="GO:0005737">
    <property type="term" value="C:cytoplasm"/>
    <property type="evidence" value="ECO:0007669"/>
    <property type="project" value="InterPro"/>
</dbReference>
<evidence type="ECO:0000256" key="4">
    <source>
        <dbReference type="ARBA" id="ARBA00022723"/>
    </source>
</evidence>
<evidence type="ECO:0000313" key="7">
    <source>
        <dbReference type="EMBL" id="KAL0489229.1"/>
    </source>
</evidence>
<comment type="caution">
    <text evidence="7">The sequence shown here is derived from an EMBL/GenBank/DDBJ whole genome shotgun (WGS) entry which is preliminary data.</text>
</comment>
<organism evidence="7 8">
    <name type="scientific">Acrasis kona</name>
    <dbReference type="NCBI Taxonomy" id="1008807"/>
    <lineage>
        <taxon>Eukaryota</taxon>
        <taxon>Discoba</taxon>
        <taxon>Heterolobosea</taxon>
        <taxon>Tetramitia</taxon>
        <taxon>Eutetramitia</taxon>
        <taxon>Acrasidae</taxon>
        <taxon>Acrasis</taxon>
    </lineage>
</organism>
<evidence type="ECO:0000256" key="3">
    <source>
        <dbReference type="ARBA" id="ARBA00012146"/>
    </source>
</evidence>
<keyword evidence="8" id="KW-1185">Reference proteome</keyword>
<gene>
    <name evidence="7" type="ORF">AKO1_013753</name>
</gene>
<dbReference type="EMBL" id="JAOPGA020001532">
    <property type="protein sequence ID" value="KAL0489229.1"/>
    <property type="molecule type" value="Genomic_DNA"/>
</dbReference>
<dbReference type="Proteomes" id="UP001431209">
    <property type="component" value="Unassembled WGS sequence"/>
</dbReference>
<keyword evidence="5" id="KW-0378">Hydrolase</keyword>
<accession>A0AAW2ZIQ7</accession>
<evidence type="ECO:0000256" key="1">
    <source>
        <dbReference type="ARBA" id="ARBA00001946"/>
    </source>
</evidence>
<dbReference type="GO" id="GO:0004427">
    <property type="term" value="F:inorganic diphosphate phosphatase activity"/>
    <property type="evidence" value="ECO:0007669"/>
    <property type="project" value="UniProtKB-EC"/>
</dbReference>
<comment type="cofactor">
    <cofactor evidence="1">
        <name>Mg(2+)</name>
        <dbReference type="ChEBI" id="CHEBI:18420"/>
    </cofactor>
</comment>
<dbReference type="EC" id="3.6.1.1" evidence="3"/>
<comment type="similarity">
    <text evidence="2">Belongs to the PPase family.</text>
</comment>
<dbReference type="GO" id="GO:0006796">
    <property type="term" value="P:phosphate-containing compound metabolic process"/>
    <property type="evidence" value="ECO:0007669"/>
    <property type="project" value="InterPro"/>
</dbReference>
<evidence type="ECO:0000313" key="8">
    <source>
        <dbReference type="Proteomes" id="UP001431209"/>
    </source>
</evidence>
<dbReference type="PROSITE" id="PS00387">
    <property type="entry name" value="PPASE"/>
    <property type="match status" value="1"/>
</dbReference>
<dbReference type="SUPFAM" id="SSF50324">
    <property type="entry name" value="Inorganic pyrophosphatase"/>
    <property type="match status" value="1"/>
</dbReference>
<reference evidence="7 8" key="1">
    <citation type="submission" date="2024-03" db="EMBL/GenBank/DDBJ databases">
        <title>The Acrasis kona genome and developmental transcriptomes reveal deep origins of eukaryotic multicellular pathways.</title>
        <authorList>
            <person name="Sheikh S."/>
            <person name="Fu C.-J."/>
            <person name="Brown M.W."/>
            <person name="Baldauf S.L."/>
        </authorList>
    </citation>
    <scope>NUCLEOTIDE SEQUENCE [LARGE SCALE GENOMIC DNA]</scope>
    <source>
        <strain evidence="7 8">ATCC MYA-3509</strain>
    </source>
</reference>
<sequence length="250" mass="28648">MQQSKICKGVNTLGSLDFRLNFYNRSSGDQISPWHDIPLKVPGRANNVYHYVNEIPKKSQLKMEINKESSHNPIIQDSKNGKPRLLTFGGEGIPFNYGAMPQTWEDPDDHFPEIQTKEGSSPLKGDNDPLDVVLFDDNSYMIGDIIPIRVVGCVALIDEGELDWKIIAVNDDNWKHHDIKDIAEISDFMQAVVFWFSRYKTADGKPLNEFAEIDGKIIFDASIAHKVIERTHERYRQLLKNGHKDLWIKK</sequence>
<dbReference type="GO" id="GO:0000287">
    <property type="term" value="F:magnesium ion binding"/>
    <property type="evidence" value="ECO:0007669"/>
    <property type="project" value="InterPro"/>
</dbReference>
<proteinExistence type="inferred from homology"/>
<dbReference type="AlphaFoldDB" id="A0AAW2ZIQ7"/>
<evidence type="ECO:0000256" key="6">
    <source>
        <dbReference type="ARBA" id="ARBA00022842"/>
    </source>
</evidence>
<evidence type="ECO:0000256" key="2">
    <source>
        <dbReference type="ARBA" id="ARBA00006220"/>
    </source>
</evidence>
<dbReference type="InterPro" id="IPR036649">
    <property type="entry name" value="Pyrophosphatase_sf"/>
</dbReference>
<dbReference type="Pfam" id="PF00719">
    <property type="entry name" value="Pyrophosphatase"/>
    <property type="match status" value="1"/>
</dbReference>
<keyword evidence="4" id="KW-0479">Metal-binding</keyword>
<dbReference type="PANTHER" id="PTHR10286">
    <property type="entry name" value="INORGANIC PYROPHOSPHATASE"/>
    <property type="match status" value="1"/>
</dbReference>
<protein>
    <recommendedName>
        <fullName evidence="3">inorganic diphosphatase</fullName>
        <ecNumber evidence="3">3.6.1.1</ecNumber>
    </recommendedName>
</protein>
<dbReference type="InterPro" id="IPR008162">
    <property type="entry name" value="Pyrophosphatase"/>
</dbReference>
<name>A0AAW2ZIQ7_9EUKA</name>
<evidence type="ECO:0000256" key="5">
    <source>
        <dbReference type="ARBA" id="ARBA00022801"/>
    </source>
</evidence>
<dbReference type="Gene3D" id="3.90.80.10">
    <property type="entry name" value="Inorganic pyrophosphatase"/>
    <property type="match status" value="1"/>
</dbReference>